<dbReference type="GO" id="GO:0043130">
    <property type="term" value="F:ubiquitin binding"/>
    <property type="evidence" value="ECO:0007669"/>
    <property type="project" value="TreeGrafter"/>
</dbReference>
<dbReference type="PANTHER" id="PTHR12931:SF15">
    <property type="entry name" value="UBIQUITIN THIOESTERASE OTUBAIN-LIKE"/>
    <property type="match status" value="1"/>
</dbReference>
<comment type="caution">
    <text evidence="2">The sequence shown here is derived from an EMBL/GenBank/DDBJ whole genome shotgun (WGS) entry which is preliminary data.</text>
</comment>
<dbReference type="GO" id="GO:0071108">
    <property type="term" value="P:protein K48-linked deubiquitination"/>
    <property type="evidence" value="ECO:0007669"/>
    <property type="project" value="TreeGrafter"/>
</dbReference>
<dbReference type="InterPro" id="IPR038765">
    <property type="entry name" value="Papain-like_cys_pep_sf"/>
</dbReference>
<dbReference type="Proteomes" id="UP000663870">
    <property type="component" value="Unassembled WGS sequence"/>
</dbReference>
<evidence type="ECO:0000313" key="1">
    <source>
        <dbReference type="EMBL" id="CAF1193221.1"/>
    </source>
</evidence>
<dbReference type="EMBL" id="CAJNOH010001233">
    <property type="protein sequence ID" value="CAF1193221.1"/>
    <property type="molecule type" value="Genomic_DNA"/>
</dbReference>
<dbReference type="InterPro" id="IPR042468">
    <property type="entry name" value="Peptidase_C65_otubain_sub1"/>
</dbReference>
<reference evidence="2" key="1">
    <citation type="submission" date="2021-02" db="EMBL/GenBank/DDBJ databases">
        <authorList>
            <person name="Nowell W R."/>
        </authorList>
    </citation>
    <scope>NUCLEOTIDE SEQUENCE</scope>
</reference>
<keyword evidence="3" id="KW-1185">Reference proteome</keyword>
<dbReference type="Gene3D" id="3.30.200.60">
    <property type="entry name" value="Peptidase C65 Otubain, subdomain 1"/>
    <property type="match status" value="1"/>
</dbReference>
<proteinExistence type="predicted"/>
<organism evidence="2 3">
    <name type="scientific">Rotaria sordida</name>
    <dbReference type="NCBI Taxonomy" id="392033"/>
    <lineage>
        <taxon>Eukaryota</taxon>
        <taxon>Metazoa</taxon>
        <taxon>Spiralia</taxon>
        <taxon>Gnathifera</taxon>
        <taxon>Rotifera</taxon>
        <taxon>Eurotatoria</taxon>
        <taxon>Bdelloidea</taxon>
        <taxon>Philodinida</taxon>
        <taxon>Philodinidae</taxon>
        <taxon>Rotaria</taxon>
    </lineage>
</organism>
<dbReference type="Proteomes" id="UP000663854">
    <property type="component" value="Unassembled WGS sequence"/>
</dbReference>
<sequence length="113" mass="13515">MNTNMLQGIIVKYYDKLEIESMNRKRQRINITNFWTEKKNEIYSLIQDQLVNIAESQRLVSDKIPTAQLQNEYASYDKIYQDKIAELMKTYKYIRRIHSDGNGFYRAFTFGLS</sequence>
<protein>
    <submittedName>
        <fullName evidence="2">Uncharacterized protein</fullName>
    </submittedName>
</protein>
<evidence type="ECO:0000313" key="2">
    <source>
        <dbReference type="EMBL" id="CAF1461457.1"/>
    </source>
</evidence>
<dbReference type="AlphaFoldDB" id="A0A815QCZ9"/>
<evidence type="ECO:0000313" key="3">
    <source>
        <dbReference type="Proteomes" id="UP000663870"/>
    </source>
</evidence>
<accession>A0A815QCZ9</accession>
<dbReference type="EMBL" id="CAJNOL010002097">
    <property type="protein sequence ID" value="CAF1461457.1"/>
    <property type="molecule type" value="Genomic_DNA"/>
</dbReference>
<dbReference type="Pfam" id="PF10275">
    <property type="entry name" value="Peptidase_C65"/>
    <property type="match status" value="1"/>
</dbReference>
<dbReference type="InterPro" id="IPR019400">
    <property type="entry name" value="Peptidase_C65_otubain"/>
</dbReference>
<gene>
    <name evidence="2" type="ORF">JXQ802_LOCUS38192</name>
    <name evidence="1" type="ORF">PYM288_LOCUS24458</name>
</gene>
<dbReference type="PANTHER" id="PTHR12931">
    <property type="entry name" value="UBIQUITIN THIOLESTERASE PROTEIN OTUB"/>
    <property type="match status" value="1"/>
</dbReference>
<name>A0A815QCZ9_9BILA</name>
<dbReference type="GO" id="GO:0005634">
    <property type="term" value="C:nucleus"/>
    <property type="evidence" value="ECO:0007669"/>
    <property type="project" value="TreeGrafter"/>
</dbReference>
<dbReference type="GO" id="GO:0004843">
    <property type="term" value="F:cysteine-type deubiquitinase activity"/>
    <property type="evidence" value="ECO:0007669"/>
    <property type="project" value="TreeGrafter"/>
</dbReference>
<dbReference type="SUPFAM" id="SSF54001">
    <property type="entry name" value="Cysteine proteinases"/>
    <property type="match status" value="1"/>
</dbReference>